<feature type="region of interest" description="Disordered" evidence="1">
    <location>
        <begin position="375"/>
        <end position="394"/>
    </location>
</feature>
<dbReference type="SUPFAM" id="SSF53756">
    <property type="entry name" value="UDP-Glycosyltransferase/glycogen phosphorylase"/>
    <property type="match status" value="1"/>
</dbReference>
<dbReference type="Pfam" id="PF13692">
    <property type="entry name" value="Glyco_trans_1_4"/>
    <property type="match status" value="1"/>
</dbReference>
<dbReference type="GO" id="GO:0016758">
    <property type="term" value="F:hexosyltransferase activity"/>
    <property type="evidence" value="ECO:0007669"/>
    <property type="project" value="TreeGrafter"/>
</dbReference>
<comment type="caution">
    <text evidence="3">The sequence shown here is derived from an EMBL/GenBank/DDBJ whole genome shotgun (WGS) entry which is preliminary data.</text>
</comment>
<dbReference type="Pfam" id="PF13579">
    <property type="entry name" value="Glyco_trans_4_4"/>
    <property type="match status" value="1"/>
</dbReference>
<dbReference type="PANTHER" id="PTHR45947:SF3">
    <property type="entry name" value="SULFOQUINOVOSYL TRANSFERASE SQD2"/>
    <property type="match status" value="1"/>
</dbReference>
<evidence type="ECO:0000313" key="3">
    <source>
        <dbReference type="EMBL" id="MCB4825120.1"/>
    </source>
</evidence>
<evidence type="ECO:0000313" key="4">
    <source>
        <dbReference type="Proteomes" id="UP001139311"/>
    </source>
</evidence>
<dbReference type="Gene3D" id="3.40.50.2000">
    <property type="entry name" value="Glycogen Phosphorylase B"/>
    <property type="match status" value="2"/>
</dbReference>
<dbReference type="EMBL" id="JAJAQI010000066">
    <property type="protein sequence ID" value="MCB4825120.1"/>
    <property type="molecule type" value="Genomic_DNA"/>
</dbReference>
<reference evidence="3" key="1">
    <citation type="submission" date="2021-10" db="EMBL/GenBank/DDBJ databases">
        <title>Roseicella aerolatum sp. nov., isolated from aerosols of e-waste dismantling site.</title>
        <authorList>
            <person name="Qin T."/>
        </authorList>
    </citation>
    <scope>NUCLEOTIDE SEQUENCE</scope>
    <source>
        <strain evidence="3">GB24</strain>
    </source>
</reference>
<proteinExistence type="predicted"/>
<keyword evidence="4" id="KW-1185">Reference proteome</keyword>
<dbReference type="RefSeq" id="WP_226613819.1">
    <property type="nucleotide sequence ID" value="NZ_JAJAQI010000066.1"/>
</dbReference>
<dbReference type="PANTHER" id="PTHR45947">
    <property type="entry name" value="SULFOQUINOVOSYL TRANSFERASE SQD2"/>
    <property type="match status" value="1"/>
</dbReference>
<gene>
    <name evidence="3" type="ORF">LHA35_25685</name>
</gene>
<evidence type="ECO:0000256" key="1">
    <source>
        <dbReference type="SAM" id="MobiDB-lite"/>
    </source>
</evidence>
<dbReference type="CDD" id="cd03801">
    <property type="entry name" value="GT4_PimA-like"/>
    <property type="match status" value="1"/>
</dbReference>
<protein>
    <submittedName>
        <fullName evidence="3">Glycosyltransferase family 4 protein</fullName>
    </submittedName>
</protein>
<feature type="domain" description="Glycosyltransferase subfamily 4-like N-terminal" evidence="2">
    <location>
        <begin position="16"/>
        <end position="173"/>
    </location>
</feature>
<name>A0A9X1IIA1_9PROT</name>
<organism evidence="3 4">
    <name type="scientific">Roseicella aerolata</name>
    <dbReference type="NCBI Taxonomy" id="2883479"/>
    <lineage>
        <taxon>Bacteria</taxon>
        <taxon>Pseudomonadati</taxon>
        <taxon>Pseudomonadota</taxon>
        <taxon>Alphaproteobacteria</taxon>
        <taxon>Acetobacterales</taxon>
        <taxon>Roseomonadaceae</taxon>
        <taxon>Roseicella</taxon>
    </lineage>
</organism>
<sequence>MRIAVLGSRHLLSNYSGIERILQSYLPHLAERGHIVTVYGGPAPEGAGPEAASWRGIRCVEVRGLEGKHTETLSRSLLSVVQAIRERSDLLLFTHQGPGIFSPIGRLARVPTVVWVQGLDWRRAKWGRAASRAIRLAEQVAVRSASEIIVSSRGIQHYFSATYGRETAYIPNGIEPQGPPGEADRLAPFGLNPRSYALFAARLVPEKACHELIAAWNELQTDKVLVVAGRGRDGDPYTEALQRSAKPGRVVFTGHVSGETLRQLFAHAYLFVHPSHLEGQSLALLEALGHCRAVLVSNIPENLEAIEPGGFTFPVGQVDALRDRLEMLLSSPALVEGMEADVARALGAWPDWRQVALMHEELYCRAALRRQGSLRAAAEPGLQPRGEPGTSQAE</sequence>
<dbReference type="AlphaFoldDB" id="A0A9X1IIA1"/>
<dbReference type="Proteomes" id="UP001139311">
    <property type="component" value="Unassembled WGS sequence"/>
</dbReference>
<dbReference type="InterPro" id="IPR028098">
    <property type="entry name" value="Glyco_trans_4-like_N"/>
</dbReference>
<evidence type="ECO:0000259" key="2">
    <source>
        <dbReference type="Pfam" id="PF13579"/>
    </source>
</evidence>
<accession>A0A9X1IIA1</accession>
<dbReference type="InterPro" id="IPR050194">
    <property type="entry name" value="Glycosyltransferase_grp1"/>
</dbReference>